<dbReference type="Pfam" id="PF13185">
    <property type="entry name" value="GAF_2"/>
    <property type="match status" value="1"/>
</dbReference>
<gene>
    <name evidence="8" type="ORF">SAMN05444483_11130</name>
</gene>
<dbReference type="Gene3D" id="3.30.450.40">
    <property type="match status" value="1"/>
</dbReference>
<dbReference type="SUPFAM" id="SSF47384">
    <property type="entry name" value="Homodimeric domain of signal transducing histidine kinase"/>
    <property type="match status" value="1"/>
</dbReference>
<dbReference type="OrthoDB" id="1419493at2"/>
<dbReference type="Pfam" id="PF13426">
    <property type="entry name" value="PAS_9"/>
    <property type="match status" value="1"/>
</dbReference>
<feature type="domain" description="PAC" evidence="7">
    <location>
        <begin position="765"/>
        <end position="817"/>
    </location>
</feature>
<dbReference type="SUPFAM" id="SSF55785">
    <property type="entry name" value="PYP-like sensor domain (PAS domain)"/>
    <property type="match status" value="5"/>
</dbReference>
<organism evidence="8 9">
    <name type="scientific">Salegentibacter echinorum</name>
    <dbReference type="NCBI Taxonomy" id="1073325"/>
    <lineage>
        <taxon>Bacteria</taxon>
        <taxon>Pseudomonadati</taxon>
        <taxon>Bacteroidota</taxon>
        <taxon>Flavobacteriia</taxon>
        <taxon>Flavobacteriales</taxon>
        <taxon>Flavobacteriaceae</taxon>
        <taxon>Salegentibacter</taxon>
    </lineage>
</organism>
<evidence type="ECO:0000313" key="9">
    <source>
        <dbReference type="Proteomes" id="UP000183945"/>
    </source>
</evidence>
<sequence>MELSLTFSESMLGALSRDEQMEEYKLLFQVIPYPILIYEKQNQKILAINKEAKKLYGYSVDEFLELSLEDISSCKLENKIPQLEKILKLRKDEKEIAVRVKDQPIIFQSKNAIMLTISDLGDCVVKVDYKNEKENCTSNCSLNGENEKITEKKVRSKIFDADISGLIAVIDKKGFYKYVSGNAEEVLGIEVNEFIGNNALNFIHLEDLPKVKESLNLINNTKHVFIPPYRFRDVNKKWRWLETQLVNDLSDPTIQGIIAISNDITHKVEERLNKEIIKSLVNSASQTGTLLESLNEVLRRVLRFSTINIAEIWLVSEDKSDMDLFCSLSNEVKLKGDFYMTKAVNRFKPGVGLPGNIWMEQSPIIWDDLQQNQKFIRRSNALKANIKTGIGIPIFYNEEVLGCLLCLSKYRKEELKGQTEFLVDIGKHIGPVIKQKVVEENYNNFFNLSPYPHCIVDYKGVIKKCNQSFTELLQYPILEILGSNIFNFLHPDEDKNIITRIKFALKNKVFQSLRTRFISKSKEIKWLEWNGKVIPETKNIILVAKDITIQIKSEEKLNLAYTKLKAAQKIAKIGYWSRDLDSDLSVWSEETYKIYGKEKNNFIPTKENIIKAFHPDDRHYLENPYDKYVIPGQNPEFEHRIITDSKQMRWVKQKIKVIADEDNTPNRIEGIIQDITEKKNQELKLKLSNERFVLAQKASNELIWEMDFRNKTISRGEGYLNYIDYNTKEKLSINNSWTNKIYSEDFERVCTSFEEILKCEERNFWNGEYRILNRDNSIVYLVDRCYILRDKDRNPIKVVGSVLDISNSKRQTQSIRKQNEQLQEIAWLQSHTIRSPLSRILGLVYLYKDANGGEKTLEEILDYIGESAEELDTVVKKIVEMTNKFKHEADLIDR</sequence>
<dbReference type="InterPro" id="IPR000014">
    <property type="entry name" value="PAS"/>
</dbReference>
<evidence type="ECO:0000256" key="5">
    <source>
        <dbReference type="ARBA" id="ARBA00022777"/>
    </source>
</evidence>
<dbReference type="Gene3D" id="1.10.287.130">
    <property type="match status" value="1"/>
</dbReference>
<dbReference type="GO" id="GO:0000155">
    <property type="term" value="F:phosphorelay sensor kinase activity"/>
    <property type="evidence" value="ECO:0007669"/>
    <property type="project" value="InterPro"/>
</dbReference>
<dbReference type="InterPro" id="IPR003661">
    <property type="entry name" value="HisK_dim/P_dom"/>
</dbReference>
<dbReference type="InterPro" id="IPR000700">
    <property type="entry name" value="PAS-assoc_C"/>
</dbReference>
<accession>A0A1M5JJM2</accession>
<dbReference type="Pfam" id="PF08447">
    <property type="entry name" value="PAS_3"/>
    <property type="match status" value="4"/>
</dbReference>
<dbReference type="STRING" id="1073325.SAMN05444483_11130"/>
<keyword evidence="9" id="KW-1185">Reference proteome</keyword>
<dbReference type="PROSITE" id="PS50113">
    <property type="entry name" value="PAC"/>
    <property type="match status" value="2"/>
</dbReference>
<proteinExistence type="predicted"/>
<dbReference type="InterPro" id="IPR035965">
    <property type="entry name" value="PAS-like_dom_sf"/>
</dbReference>
<keyword evidence="5" id="KW-0418">Kinase</keyword>
<dbReference type="InterPro" id="IPR013655">
    <property type="entry name" value="PAS_fold_3"/>
</dbReference>
<dbReference type="PANTHER" id="PTHR43304">
    <property type="entry name" value="PHYTOCHROME-LIKE PROTEIN CPH1"/>
    <property type="match status" value="1"/>
</dbReference>
<feature type="domain" description="PAS" evidence="6">
    <location>
        <begin position="20"/>
        <end position="64"/>
    </location>
</feature>
<dbReference type="Gene3D" id="3.30.450.20">
    <property type="entry name" value="PAS domain"/>
    <property type="match status" value="5"/>
</dbReference>
<dbReference type="PROSITE" id="PS50112">
    <property type="entry name" value="PAS"/>
    <property type="match status" value="3"/>
</dbReference>
<dbReference type="EC" id="2.7.13.3" evidence="2"/>
<dbReference type="InterPro" id="IPR052162">
    <property type="entry name" value="Sensor_kinase/Photoreceptor"/>
</dbReference>
<dbReference type="InterPro" id="IPR003018">
    <property type="entry name" value="GAF"/>
</dbReference>
<feature type="domain" description="PAC" evidence="7">
    <location>
        <begin position="635"/>
        <end position="687"/>
    </location>
</feature>
<evidence type="ECO:0000256" key="3">
    <source>
        <dbReference type="ARBA" id="ARBA00022553"/>
    </source>
</evidence>
<evidence type="ECO:0000256" key="4">
    <source>
        <dbReference type="ARBA" id="ARBA00022679"/>
    </source>
</evidence>
<protein>
    <recommendedName>
        <fullName evidence="2">histidine kinase</fullName>
        <ecNumber evidence="2">2.7.13.3</ecNumber>
    </recommendedName>
</protein>
<evidence type="ECO:0000256" key="1">
    <source>
        <dbReference type="ARBA" id="ARBA00000085"/>
    </source>
</evidence>
<dbReference type="SUPFAM" id="SSF55781">
    <property type="entry name" value="GAF domain-like"/>
    <property type="match status" value="1"/>
</dbReference>
<dbReference type="NCBIfam" id="TIGR00229">
    <property type="entry name" value="sensory_box"/>
    <property type="match status" value="2"/>
</dbReference>
<feature type="domain" description="PAS" evidence="6">
    <location>
        <begin position="438"/>
        <end position="508"/>
    </location>
</feature>
<dbReference type="CDD" id="cd00130">
    <property type="entry name" value="PAS"/>
    <property type="match status" value="4"/>
</dbReference>
<dbReference type="InterPro" id="IPR029016">
    <property type="entry name" value="GAF-like_dom_sf"/>
</dbReference>
<dbReference type="InterPro" id="IPR036097">
    <property type="entry name" value="HisK_dim/P_sf"/>
</dbReference>
<evidence type="ECO:0000256" key="2">
    <source>
        <dbReference type="ARBA" id="ARBA00012438"/>
    </source>
</evidence>
<reference evidence="9" key="1">
    <citation type="submission" date="2016-11" db="EMBL/GenBank/DDBJ databases">
        <authorList>
            <person name="Varghese N."/>
            <person name="Submissions S."/>
        </authorList>
    </citation>
    <scope>NUCLEOTIDE SEQUENCE [LARGE SCALE GENOMIC DNA]</scope>
    <source>
        <strain evidence="9">DSM 24579</strain>
    </source>
</reference>
<comment type="catalytic activity">
    <reaction evidence="1">
        <text>ATP + protein L-histidine = ADP + protein N-phospho-L-histidine.</text>
        <dbReference type="EC" id="2.7.13.3"/>
    </reaction>
</comment>
<dbReference type="SMART" id="SM00091">
    <property type="entry name" value="PAS"/>
    <property type="match status" value="5"/>
</dbReference>
<keyword evidence="4" id="KW-0808">Transferase</keyword>
<dbReference type="Proteomes" id="UP000183945">
    <property type="component" value="Unassembled WGS sequence"/>
</dbReference>
<dbReference type="Gene3D" id="2.10.70.100">
    <property type="match status" value="1"/>
</dbReference>
<feature type="domain" description="PAS" evidence="6">
    <location>
        <begin position="151"/>
        <end position="222"/>
    </location>
</feature>
<evidence type="ECO:0000313" key="8">
    <source>
        <dbReference type="EMBL" id="SHG40459.1"/>
    </source>
</evidence>
<dbReference type="PANTHER" id="PTHR43304:SF1">
    <property type="entry name" value="PAC DOMAIN-CONTAINING PROTEIN"/>
    <property type="match status" value="1"/>
</dbReference>
<dbReference type="AlphaFoldDB" id="A0A1M5JJM2"/>
<dbReference type="SMART" id="SM00086">
    <property type="entry name" value="PAC"/>
    <property type="match status" value="4"/>
</dbReference>
<dbReference type="CDD" id="cd00082">
    <property type="entry name" value="HisKA"/>
    <property type="match status" value="1"/>
</dbReference>
<name>A0A1M5JJM2_SALEC</name>
<dbReference type="InterPro" id="IPR001610">
    <property type="entry name" value="PAC"/>
</dbReference>
<evidence type="ECO:0000259" key="6">
    <source>
        <dbReference type="PROSITE" id="PS50112"/>
    </source>
</evidence>
<keyword evidence="3" id="KW-0597">Phosphoprotein</keyword>
<dbReference type="EMBL" id="FQVT01000011">
    <property type="protein sequence ID" value="SHG40459.1"/>
    <property type="molecule type" value="Genomic_DNA"/>
</dbReference>
<evidence type="ECO:0000259" key="7">
    <source>
        <dbReference type="PROSITE" id="PS50113"/>
    </source>
</evidence>